<evidence type="ECO:0000256" key="2">
    <source>
        <dbReference type="ARBA" id="ARBA00022475"/>
    </source>
</evidence>
<name>A0A934MFX5_9HYPH</name>
<sequence>MAIPDKARPARRRWLRWWPLALILAAMVVFYASGLSSALSLQTVIREHARLEAAVHQHLVPAVAAYLVVYVVAVALSFPGASFLTIAGGFLFGMVGGSILTVLAATVGAALVFLAARTSVGAALRARAGRFTQRLAEGFEEDAFHYLLFLRLVPLFPFWLVNVAPALFSVRLGTYLSATAIGIVPGTIAYAALGDGLGGLIEAQEAARPGCVEAGTCQVDLAALATPKLGVALVLLSLAALIPVALKRWRATRGRRT</sequence>
<dbReference type="Proteomes" id="UP000609531">
    <property type="component" value="Unassembled WGS sequence"/>
</dbReference>
<evidence type="ECO:0000259" key="7">
    <source>
        <dbReference type="Pfam" id="PF09335"/>
    </source>
</evidence>
<keyword evidence="2 6" id="KW-1003">Cell membrane</keyword>
<comment type="caution">
    <text evidence="8">The sequence shown here is derived from an EMBL/GenBank/DDBJ whole genome shotgun (WGS) entry which is preliminary data.</text>
</comment>
<proteinExistence type="inferred from homology"/>
<dbReference type="AlphaFoldDB" id="A0A934MFX5"/>
<keyword evidence="3 6" id="KW-0812">Transmembrane</keyword>
<reference evidence="8" key="1">
    <citation type="submission" date="2020-12" db="EMBL/GenBank/DDBJ databases">
        <title>Bacterial taxonomy.</title>
        <authorList>
            <person name="Pan X."/>
        </authorList>
    </citation>
    <scope>NUCLEOTIDE SEQUENCE</scope>
    <source>
        <strain evidence="8">B2012</strain>
    </source>
</reference>
<evidence type="ECO:0000256" key="6">
    <source>
        <dbReference type="RuleBase" id="RU366058"/>
    </source>
</evidence>
<feature type="transmembrane region" description="Helical" evidence="6">
    <location>
        <begin position="173"/>
        <end position="193"/>
    </location>
</feature>
<dbReference type="InterPro" id="IPR032816">
    <property type="entry name" value="VTT_dom"/>
</dbReference>
<comment type="similarity">
    <text evidence="6">Belongs to the TVP38/TMEM64 family.</text>
</comment>
<dbReference type="GO" id="GO:0005886">
    <property type="term" value="C:plasma membrane"/>
    <property type="evidence" value="ECO:0007669"/>
    <property type="project" value="UniProtKB-SubCell"/>
</dbReference>
<feature type="transmembrane region" description="Helical" evidence="6">
    <location>
        <begin position="20"/>
        <end position="39"/>
    </location>
</feature>
<keyword evidence="5 6" id="KW-0472">Membrane</keyword>
<keyword evidence="4 6" id="KW-1133">Transmembrane helix</keyword>
<feature type="domain" description="VTT" evidence="7">
    <location>
        <begin position="81"/>
        <end position="195"/>
    </location>
</feature>
<dbReference type="InterPro" id="IPR015414">
    <property type="entry name" value="TMEM64"/>
</dbReference>
<comment type="subcellular location">
    <subcellularLocation>
        <location evidence="1 6">Cell membrane</location>
        <topology evidence="1 6">Multi-pass membrane protein</topology>
    </subcellularLocation>
</comment>
<feature type="transmembrane region" description="Helical" evidence="6">
    <location>
        <begin position="90"/>
        <end position="116"/>
    </location>
</feature>
<dbReference type="PANTHER" id="PTHR12677:SF59">
    <property type="entry name" value="GOLGI APPARATUS MEMBRANE PROTEIN TVP38-RELATED"/>
    <property type="match status" value="1"/>
</dbReference>
<protein>
    <recommendedName>
        <fullName evidence="6">TVP38/TMEM64 family membrane protein</fullName>
    </recommendedName>
</protein>
<evidence type="ECO:0000313" key="8">
    <source>
        <dbReference type="EMBL" id="MBJ3775390.1"/>
    </source>
</evidence>
<dbReference type="Pfam" id="PF09335">
    <property type="entry name" value="VTT_dom"/>
    <property type="match status" value="1"/>
</dbReference>
<evidence type="ECO:0000256" key="1">
    <source>
        <dbReference type="ARBA" id="ARBA00004651"/>
    </source>
</evidence>
<keyword evidence="9" id="KW-1185">Reference proteome</keyword>
<evidence type="ECO:0000256" key="3">
    <source>
        <dbReference type="ARBA" id="ARBA00022692"/>
    </source>
</evidence>
<feature type="transmembrane region" description="Helical" evidence="6">
    <location>
        <begin position="229"/>
        <end position="246"/>
    </location>
</feature>
<feature type="transmembrane region" description="Helical" evidence="6">
    <location>
        <begin position="143"/>
        <end position="161"/>
    </location>
</feature>
<dbReference type="PANTHER" id="PTHR12677">
    <property type="entry name" value="GOLGI APPARATUS MEMBRANE PROTEIN TVP38-RELATED"/>
    <property type="match status" value="1"/>
</dbReference>
<organism evidence="8 9">
    <name type="scientific">Acuticoccus mangrovi</name>
    <dbReference type="NCBI Taxonomy" id="2796142"/>
    <lineage>
        <taxon>Bacteria</taxon>
        <taxon>Pseudomonadati</taxon>
        <taxon>Pseudomonadota</taxon>
        <taxon>Alphaproteobacteria</taxon>
        <taxon>Hyphomicrobiales</taxon>
        <taxon>Amorphaceae</taxon>
        <taxon>Acuticoccus</taxon>
    </lineage>
</organism>
<evidence type="ECO:0000256" key="5">
    <source>
        <dbReference type="ARBA" id="ARBA00023136"/>
    </source>
</evidence>
<evidence type="ECO:0000256" key="4">
    <source>
        <dbReference type="ARBA" id="ARBA00022989"/>
    </source>
</evidence>
<evidence type="ECO:0000313" key="9">
    <source>
        <dbReference type="Proteomes" id="UP000609531"/>
    </source>
</evidence>
<dbReference type="EMBL" id="JAEKJA010000005">
    <property type="protein sequence ID" value="MBJ3775390.1"/>
    <property type="molecule type" value="Genomic_DNA"/>
</dbReference>
<accession>A0A934MFX5</accession>
<gene>
    <name evidence="8" type="ORF">JCR33_06810</name>
</gene>
<dbReference type="RefSeq" id="WP_198881291.1">
    <property type="nucleotide sequence ID" value="NZ_JAEKJA010000005.1"/>
</dbReference>
<feature type="transmembrane region" description="Helical" evidence="6">
    <location>
        <begin position="59"/>
        <end position="78"/>
    </location>
</feature>